<gene>
    <name evidence="1" type="ORF">LCGC14_3042170</name>
</gene>
<name>A0A0F8WPP9_9ZZZZ</name>
<feature type="non-terminal residue" evidence="1">
    <location>
        <position position="1"/>
    </location>
</feature>
<reference evidence="1" key="1">
    <citation type="journal article" date="2015" name="Nature">
        <title>Complex archaea that bridge the gap between prokaryotes and eukaryotes.</title>
        <authorList>
            <person name="Spang A."/>
            <person name="Saw J.H."/>
            <person name="Jorgensen S.L."/>
            <person name="Zaremba-Niedzwiedzka K."/>
            <person name="Martijn J."/>
            <person name="Lind A.E."/>
            <person name="van Eijk R."/>
            <person name="Schleper C."/>
            <person name="Guy L."/>
            <person name="Ettema T.J."/>
        </authorList>
    </citation>
    <scope>NUCLEOTIDE SEQUENCE</scope>
</reference>
<evidence type="ECO:0000313" key="1">
    <source>
        <dbReference type="EMBL" id="KKK58663.1"/>
    </source>
</evidence>
<comment type="caution">
    <text evidence="1">The sequence shown here is derived from an EMBL/GenBank/DDBJ whole genome shotgun (WGS) entry which is preliminary data.</text>
</comment>
<accession>A0A0F8WPP9</accession>
<organism evidence="1">
    <name type="scientific">marine sediment metagenome</name>
    <dbReference type="NCBI Taxonomy" id="412755"/>
    <lineage>
        <taxon>unclassified sequences</taxon>
        <taxon>metagenomes</taxon>
        <taxon>ecological metagenomes</taxon>
    </lineage>
</organism>
<sequence length="74" mass="8704">STYIDLIQNEVKMWKTTKEFLKNRDIQFVDALPSLREQLTIGIQPYQVSHDGHPNKHGHKSIARLVYTKLKTRQ</sequence>
<proteinExistence type="predicted"/>
<dbReference type="AlphaFoldDB" id="A0A0F8WPP9"/>
<dbReference type="SUPFAM" id="SSF52266">
    <property type="entry name" value="SGNH hydrolase"/>
    <property type="match status" value="1"/>
</dbReference>
<dbReference type="EMBL" id="LAZR01063863">
    <property type="protein sequence ID" value="KKK58663.1"/>
    <property type="molecule type" value="Genomic_DNA"/>
</dbReference>
<protein>
    <submittedName>
        <fullName evidence="1">Uncharacterized protein</fullName>
    </submittedName>
</protein>